<comment type="caution">
    <text evidence="5">The sequence shown here is derived from an EMBL/GenBank/DDBJ whole genome shotgun (WGS) entry which is preliminary data.</text>
</comment>
<feature type="coiled-coil region" evidence="1">
    <location>
        <begin position="2729"/>
        <end position="2763"/>
    </location>
</feature>
<proteinExistence type="predicted"/>
<accession>A0ABX0NFQ1</accession>
<sequence>MPHVIIVRLTPSKPTSGADFTRYLTNLTIKLYDLSFGAPADGAYLGEASGVWVPNTGDAASGPAFTPATQKIIQHFTIIPPHLPERPDYYIGLNAVATAIIPVTLPAAEFNTSDLRLEILQAGVPVAYDRLDFNVQTLPDAPLVANPVFYMAIDPPAVVVALPDPAAGATAVLLPEDGSPPRFLPLVTAIDAVLAQDPGGTTLASRVAGPGPLTLTQARHIAREIAWNRQAAPPPARPHDRKLEDMYTRPETAIPPWDEDTRDKADMDRLQYEASLLGYYALQDATAERLAQYVFSASAAVWAEQRSARPGRIGLRFPIDVGAPPLPGATFREAEVVIADTPPLELDFTVPAAYLYALSVTLPASIAPAERYRMATDDKETHLVSTIKAAAEAGTIALLGTIALPGTTAENAARRLVAIGRGRAQRPMLAALDAQVAALVTAWLAYMEPSIDSFWQRAVFTDAMLLGHLDLVLAVVLQQTALPPDPAAPTALMAAIKAIPVRSAAQLKAIDATEWRRWFLAATGAIPPDRVHLLPEFTKPGTPEERIAAFVRRLRKFFEVQTSALAPLAGPASALPSIRRDAGDPVDAFLAALPGFGVPVANWSDPGIAAALATVFPGDADAQAWLLEALRTLDELSAATTVPAGTTALPLAPASLRFSLMEALYARGFRSRAQIRALAAPEFAHALTGTIAYGWVEKIQKAAGGASPLPEPGAAGPFAPVNPDASLVNCIPPWHLSPFGPVKYLQDLLATGIGATCEQALASGATLATLIAPRRGAPGTLLATAANVHTPIPLIDIVNENLEHLADGGTSGIVHDSGGTTLGSHALRPAAAGEADHVDGHRADQLFAALPEHSSPAAPGATPNAYVRLASDFSAPALPYAQTLDVSRTYLRAMGVSRYATMRAFRENITEFALDASAEAPDFQKHLWRYPVRIELALEYLCLSPAEYETLYRATIAPAALRTMYGFTGDTLDGVSWKVVVLRVPQFLKRTGLDYCDFLDLWESGFVALDRAPPPVVRGVERDPDSAFPRCEPCCPEDLVIGLRGRASLDDALRRLMVFIRLWRSLRCVAGARYSFAELADIAQVLGLFSGTSINPEFIRQLAAFQILRDDWGLDLGGDPDAAPGAQGADRTRLLGLWAGPAHPSFAWAVEHLLARIQDRAEREQAHGAGPGQRHRHRAPEFMKIVRANLDALSVLAGFAPASAPWHALPAGTLRFAEILSKIYASSFTTGELLFLFSVDQHLDGADPFFQQDRNEALDQPFDYPEEGHPFDLWRLRQCLLEVRVCDEQVDCLDWYAIDSAMRADFGYDPAPGSDPLRDLANHFFPAMMARLGLDAGAAGWQYRTSLAATSPGMWNQPPNGPFQYDPAAGELVAALPLCDCAVLAKLNAIEQLTPAEMQAVQQLYFSPRAALAQFSFLFPDLGCAEQALIEEADEACRWAYFARCFLTLAQRAHAVAAHLACHVAHATDRHEVEPALAALILRSLRGDENQALTPWETDDGMPPASFLWPLPAGGAYAALTALAGTGLFGEYRSDSGATWQETRGPMTAFTPARSNWNAPVPTVIPRLDLTLPAARLKFAILRNGFAMRESDGLALGGAEGFTVRWRGVLIVEQAGAYTFFAGAPSPDCAPPDFEACGHQRWRVNLRRGQKTWLLLNYRWEGEQAPDHTSVPLHLKRGAYFLDIDIEESAPEFDEKLELAPARSGFTLKYAGADTCGSITAIPNERLYRDLVEAPLQGPDTLAPAAHAYLELQYSGSLRDVRRTYQRAFKALLLAHRLRLSSRLLARASVSEMQYLLSAPELFAGVSYVPGSPYSAHRAWFDLNLLPVGDVYNGDPERSPAAAPDARSAPSVQRRQALFDWFERLHDYSVMRRAVAHKAGRQAWLTFVEASNQQAADVLPLLSDLGIDLDHAPLLLEFYNGVTPGWQMLADERWPVRLWHASLWVRQLLRHVVPLELGAARPSLWATDADASLATANAELTAFYRNGMIERGDPRRYADIESLNNALRERARSALLAYLTSQDRVALPFAPGSFARTPGDLSALLLLDVEAGICQTSSRIEEALSALQAFVERARLSLEPTLPVTAAFSGAWDKLFASFRVWQACRRRTLYRENYVEWAEHGEAVRTEAFRLLERELRRATFSAPAPGGMQSWPGPHWPAHPDVILSQEREPAHLAQLAQPENLGLMGRPERHARPTWLAPSQRQLDQGGNTPEPPPATDPVLTLRAATMQPPRLPLWIEAAVRLGTRFLRIAAAGEPPAWSRFAPPHMAPGACCAQCGEVHPPVMDEYYFWLVDGKYYDPASLNPDRPDLPQDAAWGATPADTTSDWHRPDKLPQLLSWPSKKMVRLAWCRVHNGQFQTPRYSDGGAHVAAGPGEAELEFTGREGDTLRFTITHAGPTPQGYADTSPWGFRYDMAPDTAVVLPQVLAPAPLPGGPAGLAAYPFFVFFAPGAPLEPSLYATSMTVAAALRSNCRHEAALKWYERYYAPAGMDLRWSTCRNPGRGPNDPALPQPPVVRGRARADAVRTAGTQDGAARLQPVGTRQDPCCDTLTYNAADARRRSTLLAYVETLLEHAGVALCRNSAEGYALARLRLDTAARYLGERPRTLFGHDDGPGAPTVAALVPRFAPLNPRLMDIYDRLDDQLGALHRCLDRARLAGGALRERRYWGDPALRRGWQEVETSCLDDDACCCPSGPYRFPFLLQRALETAGEVRTFGAALLAAYEKGDAEFLAAMRVSHEREMANLAEEIRQMEWREADMTRDSLRKALQAAQTRRQYYADLIAGGLIGEEQAYRNLTQASMASRTAGNVVEAIAQVMNLIPDMTTGVAGVASTPVSVFQMPIGTKLAHAFSAASRILLTVGDVLGTEAGLAMTDAGWVRREVDWVFQVSVLDVEIEQIERQILAAERRRDAALRQLNSQVRQMQQAADVQDFLRDKFTNHALYLFLQQETAALHRQMFDIAWCWARQAQRAFQFERELGAQHFLAAQPWDGLHEALLAGEGLSTALRTMEKAYFDQNRREQELVTRMSLRMDFPLAFLELKATGACEVEIPEWRFDREYPGHYLRRIKSLNLTIPAVTGPGTGVHCKLTLLGSATRVDPALSDIEDCCPGACTCGCCGGKRYRASVDDPRIVKRFGATEAIATSSGQNDAGLFELNFRDERYLPFEFAGAVSRWRIELPMEHNAFDVDSVSDVLFQMSYTAREGGSLLREASWAAASCILPGGALRFFDWRQDFSESWQRFKGKMAPPDQEHGCRALGLRMSRAMFPYLPGERPVRMRRLDIWFETCGGDGVRNHEIEFVPDPDCACEHDSEACCERYLLTCVASVDWPCLYHGVLEYPFPWLDDECPVKIGEFLFPHHVGPLRKAYLVCSYEAGAARRCLPPGQPCATGCTTAC</sequence>
<evidence type="ECO:0000313" key="5">
    <source>
        <dbReference type="EMBL" id="NHZ81412.1"/>
    </source>
</evidence>
<dbReference type="InterPro" id="IPR046839">
    <property type="entry name" value="ABC_toxin_N"/>
</dbReference>
<evidence type="ECO:0000256" key="1">
    <source>
        <dbReference type="SAM" id="Coils"/>
    </source>
</evidence>
<evidence type="ECO:0000313" key="6">
    <source>
        <dbReference type="Proteomes" id="UP000621455"/>
    </source>
</evidence>
<organism evidence="5 6">
    <name type="scientific">Massilia frigida</name>
    <dbReference type="NCBI Taxonomy" id="2609281"/>
    <lineage>
        <taxon>Bacteria</taxon>
        <taxon>Pseudomonadati</taxon>
        <taxon>Pseudomonadota</taxon>
        <taxon>Betaproteobacteria</taxon>
        <taxon>Burkholderiales</taxon>
        <taxon>Oxalobacteraceae</taxon>
        <taxon>Telluria group</taxon>
        <taxon>Massilia</taxon>
    </lineage>
</organism>
<feature type="domain" description="ABC toxin N-terminal" evidence="4">
    <location>
        <begin position="2006"/>
        <end position="2131"/>
    </location>
</feature>
<dbReference type="EMBL" id="WHJG01000021">
    <property type="protein sequence ID" value="NHZ81412.1"/>
    <property type="molecule type" value="Genomic_DNA"/>
</dbReference>
<evidence type="ECO:0000259" key="4">
    <source>
        <dbReference type="Pfam" id="PF20220"/>
    </source>
</evidence>
<name>A0ABX0NFQ1_9BURK</name>
<feature type="compositionally biased region" description="Polar residues" evidence="2">
    <location>
        <begin position="2202"/>
        <end position="2211"/>
    </location>
</feature>
<feature type="region of interest" description="Disordered" evidence="2">
    <location>
        <begin position="2202"/>
        <end position="2221"/>
    </location>
</feature>
<protein>
    <submittedName>
        <fullName evidence="5">Insecticidal toxin complex protein</fullName>
    </submittedName>
</protein>
<evidence type="ECO:0000256" key="2">
    <source>
        <dbReference type="SAM" id="MobiDB-lite"/>
    </source>
</evidence>
<dbReference type="Pfam" id="PF20220">
    <property type="entry name" value="ABC_toxin_N"/>
    <property type="match status" value="1"/>
</dbReference>
<reference evidence="5 6" key="1">
    <citation type="submission" date="2019-10" db="EMBL/GenBank/DDBJ databases">
        <title>Taxonomy of Antarctic Massilia spp.: description of Massilia rubra sp. nov., Massilia aquatica sp. nov., Massilia mucilaginosa sp. nov., Massilia frigida sp. nov. isolated from streams, lakes and regoliths.</title>
        <authorList>
            <person name="Holochova P."/>
            <person name="Sedlacek I."/>
            <person name="Kralova S."/>
            <person name="Maslanova I."/>
            <person name="Busse H.-J."/>
            <person name="Stankova E."/>
            <person name="Vrbovska V."/>
            <person name="Kovarovic V."/>
            <person name="Bartak M."/>
            <person name="Svec P."/>
            <person name="Pantucek R."/>
        </authorList>
    </citation>
    <scope>NUCLEOTIDE SEQUENCE [LARGE SCALE GENOMIC DNA]</scope>
    <source>
        <strain evidence="5 6">CCM 8695</strain>
    </source>
</reference>
<feature type="domain" description="Tc toxin complex TcA C-terminal TcB-binding" evidence="3">
    <location>
        <begin position="2901"/>
        <end position="3202"/>
    </location>
</feature>
<keyword evidence="1" id="KW-0175">Coiled coil</keyword>
<dbReference type="RefSeq" id="WP_167088745.1">
    <property type="nucleotide sequence ID" value="NZ_WHJG01000021.1"/>
</dbReference>
<gene>
    <name evidence="5" type="ORF">F2P44_19335</name>
</gene>
<keyword evidence="6" id="KW-1185">Reference proteome</keyword>
<feature type="coiled-coil region" evidence="1">
    <location>
        <begin position="2889"/>
        <end position="2916"/>
    </location>
</feature>
<dbReference type="Proteomes" id="UP000621455">
    <property type="component" value="Unassembled WGS sequence"/>
</dbReference>
<dbReference type="InterPro" id="IPR040840">
    <property type="entry name" value="TcA_TcB_BD"/>
</dbReference>
<evidence type="ECO:0000259" key="3">
    <source>
        <dbReference type="Pfam" id="PF18276"/>
    </source>
</evidence>
<dbReference type="Pfam" id="PF18276">
    <property type="entry name" value="TcA_TcB_BD"/>
    <property type="match status" value="1"/>
</dbReference>